<dbReference type="RefSeq" id="WP_207331165.1">
    <property type="nucleotide sequence ID" value="NZ_JAFMYW010000007.1"/>
</dbReference>
<accession>A0ABS3JMJ9</accession>
<proteinExistence type="predicted"/>
<evidence type="ECO:0000313" key="1">
    <source>
        <dbReference type="EMBL" id="MBO0951210.1"/>
    </source>
</evidence>
<dbReference type="EMBL" id="JAFMYW010000007">
    <property type="protein sequence ID" value="MBO0951210.1"/>
    <property type="molecule type" value="Genomic_DNA"/>
</dbReference>
<organism evidence="1 2">
    <name type="scientific">Fibrella forsythiae</name>
    <dbReference type="NCBI Taxonomy" id="2817061"/>
    <lineage>
        <taxon>Bacteria</taxon>
        <taxon>Pseudomonadati</taxon>
        <taxon>Bacteroidota</taxon>
        <taxon>Cytophagia</taxon>
        <taxon>Cytophagales</taxon>
        <taxon>Spirosomataceae</taxon>
        <taxon>Fibrella</taxon>
    </lineage>
</organism>
<evidence type="ECO:0000313" key="2">
    <source>
        <dbReference type="Proteomes" id="UP000664628"/>
    </source>
</evidence>
<name>A0ABS3JMJ9_9BACT</name>
<sequence length="52" mass="6121">MKNKITLLLILLGLLLASFLAWDAINRRPLRVEQKRQFIVQKQDLEDEEDNA</sequence>
<keyword evidence="2" id="KW-1185">Reference proteome</keyword>
<protein>
    <submittedName>
        <fullName evidence="1">Uncharacterized protein</fullName>
    </submittedName>
</protein>
<comment type="caution">
    <text evidence="1">The sequence shown here is derived from an EMBL/GenBank/DDBJ whole genome shotgun (WGS) entry which is preliminary data.</text>
</comment>
<reference evidence="1 2" key="1">
    <citation type="submission" date="2021-03" db="EMBL/GenBank/DDBJ databases">
        <title>Fibrella sp. HMF5405 genome sequencing and assembly.</title>
        <authorList>
            <person name="Kang H."/>
            <person name="Kim H."/>
            <person name="Bae S."/>
            <person name="Joh K."/>
        </authorList>
    </citation>
    <scope>NUCLEOTIDE SEQUENCE [LARGE SCALE GENOMIC DNA]</scope>
    <source>
        <strain evidence="1 2">HMF5405</strain>
    </source>
</reference>
<dbReference type="Proteomes" id="UP000664628">
    <property type="component" value="Unassembled WGS sequence"/>
</dbReference>
<gene>
    <name evidence="1" type="ORF">J2I46_21675</name>
</gene>